<reference evidence="5 6" key="1">
    <citation type="journal article" date="2011" name="Mol. Biol. Evol.">
        <title>Unity in variety--the pan-genome of the Chlamydiae.</title>
        <authorList>
            <person name="Collingro A."/>
            <person name="Tischler P."/>
            <person name="Weinmaier T."/>
            <person name="Penz T."/>
            <person name="Heinz E."/>
            <person name="Brunham R.C."/>
            <person name="Read T.D."/>
            <person name="Bavoil P.M."/>
            <person name="Sachse K."/>
            <person name="Kahane S."/>
            <person name="Friedman M.G."/>
            <person name="Rattei T."/>
            <person name="Myers G.S."/>
            <person name="Horn M."/>
        </authorList>
    </citation>
    <scope>NUCLEOTIDE SEQUENCE [LARGE SCALE GENOMIC DNA]</scope>
    <source>
        <strain evidence="6">ATCC VR-1471 / Z</strain>
    </source>
</reference>
<evidence type="ECO:0000256" key="4">
    <source>
        <dbReference type="NCBIfam" id="TIGR00652"/>
    </source>
</evidence>
<dbReference type="OrthoDB" id="9805408at2"/>
<dbReference type="InterPro" id="IPR001653">
    <property type="entry name" value="DAP_epimerase_DapF"/>
</dbReference>
<feature type="binding site" evidence="3">
    <location>
        <position position="169"/>
    </location>
    <ligand>
        <name>substrate</name>
    </ligand>
</feature>
<feature type="binding site" evidence="3">
    <location>
        <position position="60"/>
    </location>
    <ligand>
        <name>substrate</name>
    </ligand>
</feature>
<keyword evidence="3" id="KW-0963">Cytoplasm</keyword>
<accession>F8L3P2</accession>
<feature type="binding site" evidence="3">
    <location>
        <begin position="187"/>
        <end position="188"/>
    </location>
    <ligand>
        <name>substrate</name>
    </ligand>
</feature>
<dbReference type="HAMAP" id="MF_00197">
    <property type="entry name" value="DAP_epimerase"/>
    <property type="match status" value="1"/>
</dbReference>
<gene>
    <name evidence="3 5" type="primary">dapF</name>
    <name evidence="5" type="ordered locus">SNE_A20250</name>
</gene>
<sequence length="258" mass="28804">MRFYKYQGTGNDFILIESETVHLPTHQIKQLCDRRYGIGADGLIFVRRPSNADAEMEIYNADGMRAEMCGNGLRSLVQFLIDRGNRQKSFTVVASGKLYKADIEEGKIIVDMGVPKILEEGIIDGLSFFHIDSGVPHFVHFCDDMHQADFFQVARGLRYHPHFSPSGVNVNFAKLLPSCLLQVRTYERGVEGETHSCGTGGAAACVAAWKKYGIKGLLEVEFPSQERLQFDLLAHDDLLRGLSMRGHAAYVFEGEIGL</sequence>
<comment type="function">
    <text evidence="3">Catalyzes the stereoinversion of LL-2,6-diaminopimelate (L,L-DAP) to meso-diaminopimelate (meso-DAP), a precursor of L-lysine and an essential component of the bacterial peptidoglycan.</text>
</comment>
<dbReference type="GO" id="GO:0008837">
    <property type="term" value="F:diaminopimelate epimerase activity"/>
    <property type="evidence" value="ECO:0007669"/>
    <property type="project" value="UniProtKB-UniRule"/>
</dbReference>
<feature type="site" description="Could be important to modulate the pK values of the two catalytic cysteine residues" evidence="3">
    <location>
        <position position="187"/>
    </location>
</feature>
<comment type="subcellular location">
    <subcellularLocation>
        <location evidence="3">Cytoplasm</location>
    </subcellularLocation>
</comment>
<dbReference type="NCBIfam" id="TIGR00652">
    <property type="entry name" value="DapF"/>
    <property type="match status" value="1"/>
</dbReference>
<dbReference type="Proteomes" id="UP000000496">
    <property type="component" value="Chromosome gsn.131"/>
</dbReference>
<feature type="site" description="Could be important to modulate the pK values of the two catalytic cysteine residues" evidence="3">
    <location>
        <position position="137"/>
    </location>
</feature>
<dbReference type="Gene3D" id="3.10.310.10">
    <property type="entry name" value="Diaminopimelate Epimerase, Chain A, domain 1"/>
    <property type="match status" value="2"/>
</dbReference>
<evidence type="ECO:0000313" key="5">
    <source>
        <dbReference type="EMBL" id="CCB89902.1"/>
    </source>
</evidence>
<dbReference type="PANTHER" id="PTHR31689">
    <property type="entry name" value="DIAMINOPIMELATE EPIMERASE, CHLOROPLASTIC"/>
    <property type="match status" value="1"/>
</dbReference>
<feature type="binding site" evidence="3">
    <location>
        <position position="11"/>
    </location>
    <ligand>
        <name>substrate</name>
    </ligand>
</feature>
<dbReference type="STRING" id="331113.SNE_A20250"/>
<dbReference type="EC" id="5.1.1.7" evidence="3 4"/>
<dbReference type="SUPFAM" id="SSF54506">
    <property type="entry name" value="Diaminopimelate epimerase-like"/>
    <property type="match status" value="2"/>
</dbReference>
<keyword evidence="2 3" id="KW-0413">Isomerase</keyword>
<dbReference type="UniPathway" id="UPA00034">
    <property type="reaction ID" value="UER00025"/>
</dbReference>
<evidence type="ECO:0000256" key="1">
    <source>
        <dbReference type="ARBA" id="ARBA00010219"/>
    </source>
</evidence>
<dbReference type="EMBL" id="FR872582">
    <property type="protein sequence ID" value="CCB89902.1"/>
    <property type="molecule type" value="Genomic_DNA"/>
</dbReference>
<proteinExistence type="inferred from homology"/>
<dbReference type="HOGENOM" id="CLU_053306_3_2_0"/>
<feature type="binding site" evidence="3">
    <location>
        <begin position="198"/>
        <end position="199"/>
    </location>
    <ligand>
        <name>substrate</name>
    </ligand>
</feature>
<keyword evidence="3" id="KW-0457">Lysine biosynthesis</keyword>
<dbReference type="GO" id="GO:0009089">
    <property type="term" value="P:lysine biosynthetic process via diaminopimelate"/>
    <property type="evidence" value="ECO:0007669"/>
    <property type="project" value="UniProtKB-UniRule"/>
</dbReference>
<organism evidence="5 6">
    <name type="scientific">Simkania negevensis (strain ATCC VR-1471 / DSM 27360 / Z)</name>
    <dbReference type="NCBI Taxonomy" id="331113"/>
    <lineage>
        <taxon>Bacteria</taxon>
        <taxon>Pseudomonadati</taxon>
        <taxon>Chlamydiota</taxon>
        <taxon>Chlamydiia</taxon>
        <taxon>Parachlamydiales</taxon>
        <taxon>Simkaniaceae</taxon>
        <taxon>Simkania</taxon>
    </lineage>
</organism>
<dbReference type="RefSeq" id="WP_013944368.1">
    <property type="nucleotide sequence ID" value="NC_015713.1"/>
</dbReference>
<comment type="pathway">
    <text evidence="3">Amino-acid biosynthesis; L-lysine biosynthesis via DAP pathway; DL-2,6-diaminopimelate from LL-2,6-diaminopimelate: step 1/1.</text>
</comment>
<comment type="catalytic activity">
    <reaction evidence="3">
        <text>(2S,6S)-2,6-diaminopimelate = meso-2,6-diaminopimelate</text>
        <dbReference type="Rhea" id="RHEA:15393"/>
        <dbReference type="ChEBI" id="CHEBI:57609"/>
        <dbReference type="ChEBI" id="CHEBI:57791"/>
        <dbReference type="EC" id="5.1.1.7"/>
    </reaction>
</comment>
<dbReference type="GO" id="GO:0005829">
    <property type="term" value="C:cytosol"/>
    <property type="evidence" value="ECO:0007669"/>
    <property type="project" value="TreeGrafter"/>
</dbReference>
<keyword evidence="3" id="KW-0028">Amino-acid biosynthesis</keyword>
<dbReference type="AlphaFoldDB" id="F8L3P2"/>
<protein>
    <recommendedName>
        <fullName evidence="3 4">Diaminopimelate epimerase</fullName>
        <shortName evidence="3">DAP epimerase</shortName>
        <ecNumber evidence="3 4">5.1.1.7</ecNumber>
    </recommendedName>
    <alternativeName>
        <fullName evidence="3">PLP-independent amino acid racemase</fullName>
    </alternativeName>
</protein>
<comment type="subunit">
    <text evidence="3">Homodimer.</text>
</comment>
<evidence type="ECO:0000313" key="6">
    <source>
        <dbReference type="Proteomes" id="UP000000496"/>
    </source>
</evidence>
<feature type="active site" description="Proton donor" evidence="3">
    <location>
        <position position="69"/>
    </location>
</feature>
<feature type="binding site" evidence="3">
    <location>
        <begin position="70"/>
        <end position="71"/>
    </location>
    <ligand>
        <name>substrate</name>
    </ligand>
</feature>
<evidence type="ECO:0000256" key="2">
    <source>
        <dbReference type="ARBA" id="ARBA00023235"/>
    </source>
</evidence>
<dbReference type="KEGG" id="sng:SNE_A20250"/>
<dbReference type="PANTHER" id="PTHR31689:SF0">
    <property type="entry name" value="DIAMINOPIMELATE EPIMERASE"/>
    <property type="match status" value="1"/>
</dbReference>
<evidence type="ECO:0000256" key="3">
    <source>
        <dbReference type="HAMAP-Rule" id="MF_00197"/>
    </source>
</evidence>
<name>F8L3P2_SIMNZ</name>
<dbReference type="eggNOG" id="COG0253">
    <property type="taxonomic scope" value="Bacteria"/>
</dbReference>
<dbReference type="Pfam" id="PF01678">
    <property type="entry name" value="DAP_epimerase"/>
    <property type="match status" value="2"/>
</dbReference>
<comment type="similarity">
    <text evidence="1 3">Belongs to the diaminopimelate epimerase family.</text>
</comment>
<keyword evidence="6" id="KW-1185">Reference proteome</keyword>
<feature type="active site" description="Proton acceptor" evidence="3">
    <location>
        <position position="197"/>
    </location>
</feature>
<comment type="caution">
    <text evidence="3">Lacks conserved residue(s) required for the propagation of feature annotation.</text>
</comment>